<dbReference type="PANTHER" id="PTHR34353:SF2">
    <property type="entry name" value="CRISPR-ASSOCIATED ENDONUCLEASE CAS1 1"/>
    <property type="match status" value="1"/>
</dbReference>
<evidence type="ECO:0000313" key="9">
    <source>
        <dbReference type="EMBL" id="VFU15214.1"/>
    </source>
</evidence>
<evidence type="ECO:0000256" key="6">
    <source>
        <dbReference type="ARBA" id="ARBA00023118"/>
    </source>
</evidence>
<evidence type="ECO:0000256" key="1">
    <source>
        <dbReference type="ARBA" id="ARBA00022722"/>
    </source>
</evidence>
<reference evidence="9" key="1">
    <citation type="submission" date="2019-03" db="EMBL/GenBank/DDBJ databases">
        <authorList>
            <person name="Hao L."/>
        </authorList>
    </citation>
    <scope>NUCLEOTIDE SEQUENCE</scope>
</reference>
<evidence type="ECO:0000256" key="4">
    <source>
        <dbReference type="ARBA" id="ARBA00022801"/>
    </source>
</evidence>
<dbReference type="Gene3D" id="1.20.120.920">
    <property type="entry name" value="CRISPR-associated endonuclease Cas1, C-terminal domain"/>
    <property type="match status" value="1"/>
</dbReference>
<evidence type="ECO:0000256" key="7">
    <source>
        <dbReference type="ARBA" id="ARBA00023125"/>
    </source>
</evidence>
<dbReference type="InterPro" id="IPR002729">
    <property type="entry name" value="CRISPR-assoc_Cas1"/>
</dbReference>
<protein>
    <submittedName>
        <fullName evidence="9">CRISPR-associated endonuclease Cas1</fullName>
        <ecNumber evidence="9">3.1.-.-</ecNumber>
    </submittedName>
</protein>
<keyword evidence="5" id="KW-0460">Magnesium</keyword>
<dbReference type="GO" id="GO:0016787">
    <property type="term" value="F:hydrolase activity"/>
    <property type="evidence" value="ECO:0007669"/>
    <property type="project" value="UniProtKB-KW"/>
</dbReference>
<dbReference type="GO" id="GO:0043571">
    <property type="term" value="P:maintenance of CRISPR repeat elements"/>
    <property type="evidence" value="ECO:0007669"/>
    <property type="project" value="InterPro"/>
</dbReference>
<dbReference type="EMBL" id="CAADRN010000213">
    <property type="protein sequence ID" value="VFU15214.1"/>
    <property type="molecule type" value="Genomic_DNA"/>
</dbReference>
<accession>A0A485M0J4</accession>
<dbReference type="GO" id="GO:0004519">
    <property type="term" value="F:endonuclease activity"/>
    <property type="evidence" value="ECO:0007669"/>
    <property type="project" value="UniProtKB-KW"/>
</dbReference>
<dbReference type="CDD" id="cd09634">
    <property type="entry name" value="Cas1_I-II-III"/>
    <property type="match status" value="1"/>
</dbReference>
<dbReference type="GO" id="GO:0003677">
    <property type="term" value="F:DNA binding"/>
    <property type="evidence" value="ECO:0007669"/>
    <property type="project" value="UniProtKB-KW"/>
</dbReference>
<gene>
    <name evidence="9" type="primary">cas</name>
    <name evidence="9" type="ORF">SCFA_2900003</name>
</gene>
<dbReference type="Pfam" id="PF01867">
    <property type="entry name" value="Cas_Cas1"/>
    <property type="match status" value="1"/>
</dbReference>
<keyword evidence="8" id="KW-0464">Manganese</keyword>
<dbReference type="NCBIfam" id="TIGR00287">
    <property type="entry name" value="cas1"/>
    <property type="match status" value="1"/>
</dbReference>
<evidence type="ECO:0000256" key="5">
    <source>
        <dbReference type="ARBA" id="ARBA00022842"/>
    </source>
</evidence>
<dbReference type="Gene3D" id="3.100.10.20">
    <property type="entry name" value="CRISPR-associated endonuclease Cas1, N-terminal domain"/>
    <property type="match status" value="1"/>
</dbReference>
<evidence type="ECO:0000256" key="8">
    <source>
        <dbReference type="ARBA" id="ARBA00023211"/>
    </source>
</evidence>
<evidence type="ECO:0000256" key="2">
    <source>
        <dbReference type="ARBA" id="ARBA00022723"/>
    </source>
</evidence>
<dbReference type="GO" id="GO:0051607">
    <property type="term" value="P:defense response to virus"/>
    <property type="evidence" value="ECO:0007669"/>
    <property type="project" value="UniProtKB-KW"/>
</dbReference>
<dbReference type="InterPro" id="IPR050646">
    <property type="entry name" value="Cas1"/>
</dbReference>
<proteinExistence type="inferred from homology"/>
<dbReference type="InterPro" id="IPR042211">
    <property type="entry name" value="CRISPR-assoc_Cas1_N"/>
</dbReference>
<dbReference type="EC" id="3.1.-.-" evidence="9"/>
<organism evidence="9">
    <name type="scientific">anaerobic digester metagenome</name>
    <dbReference type="NCBI Taxonomy" id="1263854"/>
    <lineage>
        <taxon>unclassified sequences</taxon>
        <taxon>metagenomes</taxon>
        <taxon>ecological metagenomes</taxon>
    </lineage>
</organism>
<dbReference type="GO" id="GO:0046872">
    <property type="term" value="F:metal ion binding"/>
    <property type="evidence" value="ECO:0007669"/>
    <property type="project" value="UniProtKB-KW"/>
</dbReference>
<dbReference type="AlphaFoldDB" id="A0A485M0J4"/>
<dbReference type="HAMAP" id="MF_01470">
    <property type="entry name" value="Cas1"/>
    <property type="match status" value="1"/>
</dbReference>
<keyword evidence="4 9" id="KW-0378">Hydrolase</keyword>
<keyword evidence="6" id="KW-0051">Antiviral defense</keyword>
<keyword evidence="1" id="KW-0540">Nuclease</keyword>
<keyword evidence="3 9" id="KW-0255">Endonuclease</keyword>
<keyword evidence="2" id="KW-0479">Metal-binding</keyword>
<sequence>MSFLYIYERAAKIGVKNNCIVVESEKANLKRTLPIEGIENVIIFGDASLSSSCVKQLMERDINLTWLSSRGKFYGRLESTRNVNIHRQRRQFACGEDDGFCLALGKKIVKAKVKNQITILRRYQRSRQKASVTGVIDAMGRILNLIERVANRDELMGHEGMAARNYYQGLASLVEPEFAFKGRNRRPPRDPFNSLLSFAYTLLMYDVYTAAVNRGLNPYASFLHSIRKGHPALCSDLMEEWRAVLADSLALYVTGKGIIKQEFFDKPDQDGGVYLNAGASKAYIAEYEKKVRSKSNYLPYVDYSVSFRRALEMQCQRLAKAVEEGDPDIYQPVLIR</sequence>
<evidence type="ECO:0000256" key="3">
    <source>
        <dbReference type="ARBA" id="ARBA00022759"/>
    </source>
</evidence>
<dbReference type="PANTHER" id="PTHR34353">
    <property type="entry name" value="CRISPR-ASSOCIATED ENDONUCLEASE CAS1 1"/>
    <property type="match status" value="1"/>
</dbReference>
<keyword evidence="7" id="KW-0238">DNA-binding</keyword>
<name>A0A485M0J4_9ZZZZ</name>
<dbReference type="InterPro" id="IPR042206">
    <property type="entry name" value="CRISPR-assoc_Cas1_C"/>
</dbReference>